<evidence type="ECO:0000256" key="1">
    <source>
        <dbReference type="SAM" id="Coils"/>
    </source>
</evidence>
<sequence>MAKPKRKPDGRTSQVLQRDSRETHQVPDNPPQLPIRDSIGNEEPTLPDLHCSSHIQATTSDTLGNGDSSEQVRAKFQITSEDCKGNPQSNREEDTGSIRKSSDLTPVEGLDERRTTLLIEEHSVPDTDTLHDGEAELMKELFERRGLWIKKLERDLYLAAECLREVQDKDQARTNSHAQSRQSNQYGLTEEDENIIQAMRKLHSLTRGSYEDIEDSNKAERKRIHQQEDLKVEVEQLRQEQEVYETECKQCGAVVRNREPDRPCEDVRPGGEMRRREHYREWLATQVILDTMCEGDITEHGYSNIPTRDKQAGYPGYPQSENSD</sequence>
<reference evidence="3 4" key="1">
    <citation type="submission" date="2014-04" db="EMBL/GenBank/DDBJ databases">
        <authorList>
            <consortium name="DOE Joint Genome Institute"/>
            <person name="Kuo A."/>
            <person name="Tarkka M."/>
            <person name="Buscot F."/>
            <person name="Kohler A."/>
            <person name="Nagy L.G."/>
            <person name="Floudas D."/>
            <person name="Copeland A."/>
            <person name="Barry K.W."/>
            <person name="Cichocki N."/>
            <person name="Veneault-Fourrey C."/>
            <person name="LaButti K."/>
            <person name="Lindquist E.A."/>
            <person name="Lipzen A."/>
            <person name="Lundell T."/>
            <person name="Morin E."/>
            <person name="Murat C."/>
            <person name="Sun H."/>
            <person name="Tunlid A."/>
            <person name="Henrissat B."/>
            <person name="Grigoriev I.V."/>
            <person name="Hibbett D.S."/>
            <person name="Martin F."/>
            <person name="Nordberg H.P."/>
            <person name="Cantor M.N."/>
            <person name="Hua S.X."/>
        </authorList>
    </citation>
    <scope>NUCLEOTIDE SEQUENCE [LARGE SCALE GENOMIC DNA]</scope>
    <source>
        <strain evidence="3 4">F 1598</strain>
    </source>
</reference>
<accession>A0A0C3EWP4</accession>
<evidence type="ECO:0000313" key="4">
    <source>
        <dbReference type="Proteomes" id="UP000054166"/>
    </source>
</evidence>
<dbReference type="InParanoid" id="A0A0C3EWP4"/>
<organism evidence="3 4">
    <name type="scientific">Piloderma croceum (strain F 1598)</name>
    <dbReference type="NCBI Taxonomy" id="765440"/>
    <lineage>
        <taxon>Eukaryota</taxon>
        <taxon>Fungi</taxon>
        <taxon>Dikarya</taxon>
        <taxon>Basidiomycota</taxon>
        <taxon>Agaricomycotina</taxon>
        <taxon>Agaricomycetes</taxon>
        <taxon>Agaricomycetidae</taxon>
        <taxon>Atheliales</taxon>
        <taxon>Atheliaceae</taxon>
        <taxon>Piloderma</taxon>
    </lineage>
</organism>
<name>A0A0C3EWP4_PILCF</name>
<dbReference type="EMBL" id="KN833156">
    <property type="protein sequence ID" value="KIM72171.1"/>
    <property type="molecule type" value="Genomic_DNA"/>
</dbReference>
<dbReference type="Proteomes" id="UP000054166">
    <property type="component" value="Unassembled WGS sequence"/>
</dbReference>
<feature type="region of interest" description="Disordered" evidence="2">
    <location>
        <begin position="1"/>
        <end position="110"/>
    </location>
</feature>
<keyword evidence="4" id="KW-1185">Reference proteome</keyword>
<keyword evidence="1" id="KW-0175">Coiled coil</keyword>
<feature type="region of interest" description="Disordered" evidence="2">
    <location>
        <begin position="169"/>
        <end position="190"/>
    </location>
</feature>
<protein>
    <submittedName>
        <fullName evidence="3">Uncharacterized protein</fullName>
    </submittedName>
</protein>
<dbReference type="AlphaFoldDB" id="A0A0C3EWP4"/>
<dbReference type="HOGENOM" id="CLU_086113_0_0_1"/>
<feature type="coiled-coil region" evidence="1">
    <location>
        <begin position="210"/>
        <end position="247"/>
    </location>
</feature>
<evidence type="ECO:0000256" key="2">
    <source>
        <dbReference type="SAM" id="MobiDB-lite"/>
    </source>
</evidence>
<gene>
    <name evidence="3" type="ORF">PILCRDRAFT_16385</name>
</gene>
<feature type="compositionally biased region" description="Polar residues" evidence="2">
    <location>
        <begin position="53"/>
        <end position="71"/>
    </location>
</feature>
<feature type="region of interest" description="Disordered" evidence="2">
    <location>
        <begin position="300"/>
        <end position="324"/>
    </location>
</feature>
<evidence type="ECO:0000313" key="3">
    <source>
        <dbReference type="EMBL" id="KIM72171.1"/>
    </source>
</evidence>
<reference evidence="4" key="2">
    <citation type="submission" date="2015-01" db="EMBL/GenBank/DDBJ databases">
        <title>Evolutionary Origins and Diversification of the Mycorrhizal Mutualists.</title>
        <authorList>
            <consortium name="DOE Joint Genome Institute"/>
            <consortium name="Mycorrhizal Genomics Consortium"/>
            <person name="Kohler A."/>
            <person name="Kuo A."/>
            <person name="Nagy L.G."/>
            <person name="Floudas D."/>
            <person name="Copeland A."/>
            <person name="Barry K.W."/>
            <person name="Cichocki N."/>
            <person name="Veneault-Fourrey C."/>
            <person name="LaButti K."/>
            <person name="Lindquist E.A."/>
            <person name="Lipzen A."/>
            <person name="Lundell T."/>
            <person name="Morin E."/>
            <person name="Murat C."/>
            <person name="Riley R."/>
            <person name="Ohm R."/>
            <person name="Sun H."/>
            <person name="Tunlid A."/>
            <person name="Henrissat B."/>
            <person name="Grigoriev I.V."/>
            <person name="Hibbett D.S."/>
            <person name="Martin F."/>
        </authorList>
    </citation>
    <scope>NUCLEOTIDE SEQUENCE [LARGE SCALE GENOMIC DNA]</scope>
    <source>
        <strain evidence="4">F 1598</strain>
    </source>
</reference>
<feature type="compositionally biased region" description="Polar residues" evidence="2">
    <location>
        <begin position="173"/>
        <end position="187"/>
    </location>
</feature>
<proteinExistence type="predicted"/>
<feature type="compositionally biased region" description="Basic and acidic residues" evidence="2">
    <location>
        <begin position="90"/>
        <end position="102"/>
    </location>
</feature>